<dbReference type="AlphaFoldDB" id="H5X2Z3"/>
<keyword evidence="4 5" id="KW-0694">RNA-binding</keyword>
<dbReference type="InterPro" id="IPR001737">
    <property type="entry name" value="KsgA/Erm"/>
</dbReference>
<feature type="domain" description="Ribosomal RNA adenine methylase transferase N-terminal" evidence="6">
    <location>
        <begin position="1"/>
        <end position="150"/>
    </location>
</feature>
<dbReference type="STRING" id="882083.SacmaDRAFT_3937"/>
<feature type="binding site" evidence="5">
    <location>
        <position position="5"/>
    </location>
    <ligand>
        <name>S-adenosyl-L-methionine</name>
        <dbReference type="ChEBI" id="CHEBI:59789"/>
    </ligand>
</feature>
<dbReference type="PANTHER" id="PTHR11727:SF7">
    <property type="entry name" value="DIMETHYLADENOSINE TRANSFERASE-RELATED"/>
    <property type="match status" value="1"/>
</dbReference>
<dbReference type="InterPro" id="IPR020596">
    <property type="entry name" value="rRNA_Ade_Mease_Trfase_CS"/>
</dbReference>
<dbReference type="Gene3D" id="3.40.50.150">
    <property type="entry name" value="Vaccinia Virus protein VP39"/>
    <property type="match status" value="1"/>
</dbReference>
<keyword evidence="1 5" id="KW-0489">Methyltransferase</keyword>
<dbReference type="HOGENOM" id="CLU_041220_3_0_11"/>
<organism evidence="7 8">
    <name type="scientific">Saccharomonospora marina XMU15</name>
    <dbReference type="NCBI Taxonomy" id="882083"/>
    <lineage>
        <taxon>Bacteria</taxon>
        <taxon>Bacillati</taxon>
        <taxon>Actinomycetota</taxon>
        <taxon>Actinomycetes</taxon>
        <taxon>Pseudonocardiales</taxon>
        <taxon>Pseudonocardiaceae</taxon>
        <taxon>Saccharomonospora</taxon>
    </lineage>
</organism>
<dbReference type="InterPro" id="IPR020598">
    <property type="entry name" value="rRNA_Ade_methylase_Trfase_N"/>
</dbReference>
<dbReference type="GO" id="GO:0005829">
    <property type="term" value="C:cytosol"/>
    <property type="evidence" value="ECO:0007669"/>
    <property type="project" value="TreeGrafter"/>
</dbReference>
<comment type="similarity">
    <text evidence="5">Belongs to the class I-like SAM-binding methyltransferase superfamily. rRNA adenine N(6)-methyltransferase family.</text>
</comment>
<dbReference type="PROSITE" id="PS01131">
    <property type="entry name" value="RRNA_A_DIMETH"/>
    <property type="match status" value="1"/>
</dbReference>
<feature type="binding site" evidence="5">
    <location>
        <position position="26"/>
    </location>
    <ligand>
        <name>S-adenosyl-L-methionine</name>
        <dbReference type="ChEBI" id="CHEBI:59789"/>
    </ligand>
</feature>
<keyword evidence="8" id="KW-1185">Reference proteome</keyword>
<evidence type="ECO:0000256" key="5">
    <source>
        <dbReference type="PROSITE-ProRule" id="PRU01026"/>
    </source>
</evidence>
<evidence type="ECO:0000256" key="4">
    <source>
        <dbReference type="ARBA" id="ARBA00022884"/>
    </source>
</evidence>
<dbReference type="Pfam" id="PF00398">
    <property type="entry name" value="RrnaAD"/>
    <property type="match status" value="1"/>
</dbReference>
<comment type="caution">
    <text evidence="5">Lacks conserved residue(s) required for the propagation of feature annotation.</text>
</comment>
<keyword evidence="3 5" id="KW-0949">S-adenosyl-L-methionine</keyword>
<gene>
    <name evidence="7" type="ORF">SacmaDRAFT_3937</name>
</gene>
<sequence>MLDLGAGTAAITAPLAATGARVLAVERDPEFARRLRARLGAADNVRVIQADARTFPLPDKEFLVVSSIPYGIATALLRRLLGPRTTRLRRAALVVEWGFAKRVTEPLPRSTELAWWAARFDIQLLRKVPAHCFRPSPSVNSAQLLLRRRPGATPRGERLLWALLRAARRQPTRSARSTVTALAGKGTHRLLRRHGIDPAMPTAGVRPPSWAALAEELAVR</sequence>
<evidence type="ECO:0000259" key="6">
    <source>
        <dbReference type="SMART" id="SM00650"/>
    </source>
</evidence>
<dbReference type="PROSITE" id="PS51689">
    <property type="entry name" value="SAM_RNA_A_N6_MT"/>
    <property type="match status" value="1"/>
</dbReference>
<dbReference type="PANTHER" id="PTHR11727">
    <property type="entry name" value="DIMETHYLADENOSINE TRANSFERASE"/>
    <property type="match status" value="1"/>
</dbReference>
<proteinExistence type="inferred from homology"/>
<protein>
    <submittedName>
        <fullName evidence="7">Dimethyladenosine transferase (RRNA methylation)</fullName>
    </submittedName>
</protein>
<evidence type="ECO:0000256" key="1">
    <source>
        <dbReference type="ARBA" id="ARBA00022603"/>
    </source>
</evidence>
<evidence type="ECO:0000313" key="8">
    <source>
        <dbReference type="Proteomes" id="UP000004926"/>
    </source>
</evidence>
<feature type="binding site" evidence="5">
    <location>
        <position position="51"/>
    </location>
    <ligand>
        <name>S-adenosyl-L-methionine</name>
        <dbReference type="ChEBI" id="CHEBI:59789"/>
    </ligand>
</feature>
<accession>H5X2Z3</accession>
<dbReference type="eggNOG" id="COG0030">
    <property type="taxonomic scope" value="Bacteria"/>
</dbReference>
<name>H5X2Z3_9PSEU</name>
<keyword evidence="2 5" id="KW-0808">Transferase</keyword>
<dbReference type="SUPFAM" id="SSF53335">
    <property type="entry name" value="S-adenosyl-L-methionine-dependent methyltransferases"/>
    <property type="match status" value="1"/>
</dbReference>
<reference evidence="7 8" key="1">
    <citation type="journal article" date="2012" name="Stand. Genomic Sci.">
        <title>Genome sequence of the ocean sediment bacterium Saccharomonospora marina type strain (XMU15(T)).</title>
        <authorList>
            <person name="Klenk H.P."/>
            <person name="Lu M."/>
            <person name="Lucas S."/>
            <person name="Lapidus A."/>
            <person name="Copeland A."/>
            <person name="Pitluck S."/>
            <person name="Goodwin L.A."/>
            <person name="Han C."/>
            <person name="Tapia R."/>
            <person name="Brambilla E.M."/>
            <person name="Potter G."/>
            <person name="Land M."/>
            <person name="Ivanova N."/>
            <person name="Rohde M."/>
            <person name="Goker M."/>
            <person name="Detter J.C."/>
            <person name="Li W.J."/>
            <person name="Kyrpides N.C."/>
            <person name="Woyke T."/>
        </authorList>
    </citation>
    <scope>NUCLEOTIDE SEQUENCE [LARGE SCALE GENOMIC DNA]</scope>
    <source>
        <strain evidence="7 8">XMU15</strain>
    </source>
</reference>
<evidence type="ECO:0000256" key="3">
    <source>
        <dbReference type="ARBA" id="ARBA00022691"/>
    </source>
</evidence>
<feature type="binding site" evidence="5">
    <location>
        <position position="1"/>
    </location>
    <ligand>
        <name>S-adenosyl-L-methionine</name>
        <dbReference type="ChEBI" id="CHEBI:59789"/>
    </ligand>
</feature>
<dbReference type="SMART" id="SM00650">
    <property type="entry name" value="rADc"/>
    <property type="match status" value="1"/>
</dbReference>
<evidence type="ECO:0000313" key="7">
    <source>
        <dbReference type="EMBL" id="EHR52137.1"/>
    </source>
</evidence>
<dbReference type="InterPro" id="IPR029063">
    <property type="entry name" value="SAM-dependent_MTases_sf"/>
</dbReference>
<dbReference type="GO" id="GO:0003723">
    <property type="term" value="F:RNA binding"/>
    <property type="evidence" value="ECO:0007669"/>
    <property type="project" value="UniProtKB-UniRule"/>
</dbReference>
<dbReference type="Proteomes" id="UP000004926">
    <property type="component" value="Chromosome"/>
</dbReference>
<evidence type="ECO:0000256" key="2">
    <source>
        <dbReference type="ARBA" id="ARBA00022679"/>
    </source>
</evidence>
<dbReference type="CDD" id="cd02440">
    <property type="entry name" value="AdoMet_MTases"/>
    <property type="match status" value="1"/>
</dbReference>
<dbReference type="GO" id="GO:0000179">
    <property type="term" value="F:rRNA (adenine-N6,N6-)-dimethyltransferase activity"/>
    <property type="evidence" value="ECO:0007669"/>
    <property type="project" value="UniProtKB-UniRule"/>
</dbReference>
<dbReference type="EMBL" id="CM001439">
    <property type="protein sequence ID" value="EHR52137.1"/>
    <property type="molecule type" value="Genomic_DNA"/>
</dbReference>
<feature type="binding site" evidence="5">
    <location>
        <position position="67"/>
    </location>
    <ligand>
        <name>S-adenosyl-L-methionine</name>
        <dbReference type="ChEBI" id="CHEBI:59789"/>
    </ligand>
</feature>